<keyword evidence="12" id="KW-1185">Reference proteome</keyword>
<keyword evidence="5 9" id="KW-1133">Transmembrane helix</keyword>
<keyword evidence="7" id="KW-0675">Receptor</keyword>
<feature type="chain" id="PRO_5042546954" evidence="10">
    <location>
        <begin position="28"/>
        <end position="847"/>
    </location>
</feature>
<dbReference type="GO" id="GO:0030368">
    <property type="term" value="F:interleukin-17 receptor activity"/>
    <property type="evidence" value="ECO:0007669"/>
    <property type="project" value="InterPro"/>
</dbReference>
<dbReference type="InterPro" id="IPR013568">
    <property type="entry name" value="SEFIR_dom"/>
</dbReference>
<dbReference type="RefSeq" id="XP_032810388.1">
    <property type="nucleotide sequence ID" value="XM_032954497.1"/>
</dbReference>
<dbReference type="KEGG" id="pmrn:116942496"/>
<accession>A0AAJ7T317</accession>
<proteinExistence type="predicted"/>
<evidence type="ECO:0000256" key="2">
    <source>
        <dbReference type="ARBA" id="ARBA00022475"/>
    </source>
</evidence>
<dbReference type="Pfam" id="PF16556">
    <property type="entry name" value="IL17R_fnIII_D1"/>
    <property type="match status" value="1"/>
</dbReference>
<keyword evidence="3 9" id="KW-0812">Transmembrane</keyword>
<evidence type="ECO:0000256" key="10">
    <source>
        <dbReference type="SAM" id="SignalP"/>
    </source>
</evidence>
<gene>
    <name evidence="13" type="primary">LOC116942496</name>
</gene>
<evidence type="ECO:0000256" key="4">
    <source>
        <dbReference type="ARBA" id="ARBA00022729"/>
    </source>
</evidence>
<feature type="domain" description="SEFIR" evidence="11">
    <location>
        <begin position="394"/>
        <end position="551"/>
    </location>
</feature>
<keyword evidence="4 10" id="KW-0732">Signal</keyword>
<reference evidence="13" key="1">
    <citation type="submission" date="2025-08" db="UniProtKB">
        <authorList>
            <consortium name="RefSeq"/>
        </authorList>
    </citation>
    <scope>IDENTIFICATION</scope>
    <source>
        <tissue evidence="13">Sperm</tissue>
    </source>
</reference>
<name>A0AAJ7T317_PETMA</name>
<dbReference type="Pfam" id="PF08357">
    <property type="entry name" value="SEFIR"/>
    <property type="match status" value="1"/>
</dbReference>
<evidence type="ECO:0000256" key="6">
    <source>
        <dbReference type="ARBA" id="ARBA00023136"/>
    </source>
</evidence>
<evidence type="ECO:0000259" key="11">
    <source>
        <dbReference type="PROSITE" id="PS51534"/>
    </source>
</evidence>
<evidence type="ECO:0000313" key="13">
    <source>
        <dbReference type="RefSeq" id="XP_032810388.1"/>
    </source>
</evidence>
<dbReference type="Gene3D" id="2.60.40.2160">
    <property type="entry name" value="Interleukin-17 receptor A/B, fibronectin-III-like domain 1"/>
    <property type="match status" value="1"/>
</dbReference>
<dbReference type="InterPro" id="IPR039465">
    <property type="entry name" value="IL-17_rcpt-like"/>
</dbReference>
<evidence type="ECO:0000256" key="1">
    <source>
        <dbReference type="ARBA" id="ARBA00004251"/>
    </source>
</evidence>
<keyword evidence="2" id="KW-1003">Cell membrane</keyword>
<evidence type="ECO:0000313" key="12">
    <source>
        <dbReference type="Proteomes" id="UP001318040"/>
    </source>
</evidence>
<comment type="subcellular location">
    <subcellularLocation>
        <location evidence="1">Cell membrane</location>
        <topology evidence="1">Single-pass type I membrane protein</topology>
    </subcellularLocation>
</comment>
<evidence type="ECO:0000256" key="8">
    <source>
        <dbReference type="ARBA" id="ARBA00023180"/>
    </source>
</evidence>
<evidence type="ECO:0000256" key="3">
    <source>
        <dbReference type="ARBA" id="ARBA00022692"/>
    </source>
</evidence>
<dbReference type="GO" id="GO:0005886">
    <property type="term" value="C:plasma membrane"/>
    <property type="evidence" value="ECO:0007669"/>
    <property type="project" value="UniProtKB-SubCell"/>
</dbReference>
<dbReference type="InterPro" id="IPR032356">
    <property type="entry name" value="IL17R_A/B_N"/>
</dbReference>
<dbReference type="InterPro" id="IPR043046">
    <property type="entry name" value="IL17RA/B_FnIII-like_2_sf"/>
</dbReference>
<dbReference type="PANTHER" id="PTHR15583:SF13">
    <property type="entry name" value="INTERLEUKIN-17 RECEPTOR A"/>
    <property type="match status" value="1"/>
</dbReference>
<dbReference type="InterPro" id="IPR038683">
    <property type="entry name" value="IL17RA/B_FnIII-like_1_sf"/>
</dbReference>
<evidence type="ECO:0000256" key="7">
    <source>
        <dbReference type="ARBA" id="ARBA00023170"/>
    </source>
</evidence>
<feature type="transmembrane region" description="Helical" evidence="9">
    <location>
        <begin position="344"/>
        <end position="365"/>
    </location>
</feature>
<sequence>MPLLGIAFPVAACVLLLWAQGVTQTLGFGILPLHDFNCSQLGVECTAEEVNVPPTSWFESMNWTPMPPQRMNVTLALVTESTCPIPQAVLNITWQVATDASILHLEGAEVCVLRHQGSHSLCVRYAFSRFSSPHNPNGRPWEFYFDRFEAEPSMQYTVYIYSLPMAMSGQDDLHISAEVCMPDCRNQNMMLTSNCIKRGSLWQPMVQMSLCENKLVVNFNTSSIYSEKYHVIVQPDQGSQCGNRQRLEQRINETKDQRSMLSDIDKGLHDCLIFMETKVERKSVIFDIHKGLQECNLSIEIIPFFEACKNDCTRKLVNVTKCCSRGPKELSTTSPCPVPFEVKGIILTGVAVLLLCLLLFVVIVWRKKVAFIPPENICPGIQPGKRPDEVRFPYHKVLLLYSMDHTLYKNVICSLASYLQGFCGFEVILDQLETKNIAQMGNMNWLQARKTEMEDPGNMIMVVCSRGVMVKWRRAMCKEGEASSRENDCLIGDMFTPALGLIANDFKNPIAARNKYIVTYFEEFSSEDDVPEILRMALQYKLMTNMRDVYFRIRGKEQCGPGIVCKVNGISEDDYHTSTTGKHLYEAINKFKMFQNSNPTWFDNLDDIPFVSIGHVRDEVERDGAMQHCLHANLPELGCYKSKIDLAIPRDIMQSHLVKPPLPDNTSASPALAQSDSFSRPFVDQWPAFRGHQYNYSAWEQQHILASNVQSSLDARPRSEGYHSSGSENGRCSTPLTLDVSHDGRAIEPANLRNGPREFGENAALVDNTGRKVGWPLVDNKDSGIDGLSADVDSCNASGSMMKLLYEFQQLNLSEHLKDLRIPGATSVPGAHVGPAMPDKITQETML</sequence>
<dbReference type="AlphaFoldDB" id="A0AAJ7T317"/>
<protein>
    <submittedName>
        <fullName evidence="13">Interleukin-17 receptor A-like isoform X1</fullName>
    </submittedName>
</protein>
<dbReference type="Proteomes" id="UP001318040">
    <property type="component" value="Chromosome 14"/>
</dbReference>
<keyword evidence="6 9" id="KW-0472">Membrane</keyword>
<dbReference type="Gene3D" id="2.60.40.2150">
    <property type="entry name" value="Interleukin-17 receptor A/B, fibronectin-III-like domain 2"/>
    <property type="match status" value="1"/>
</dbReference>
<evidence type="ECO:0000256" key="5">
    <source>
        <dbReference type="ARBA" id="ARBA00022989"/>
    </source>
</evidence>
<feature type="signal peptide" evidence="10">
    <location>
        <begin position="1"/>
        <end position="27"/>
    </location>
</feature>
<dbReference type="PANTHER" id="PTHR15583">
    <property type="entry name" value="INTERLEUKIN-17 RECEPTOR"/>
    <property type="match status" value="1"/>
</dbReference>
<dbReference type="PROSITE" id="PS51534">
    <property type="entry name" value="SEFIR"/>
    <property type="match status" value="1"/>
</dbReference>
<keyword evidence="8" id="KW-0325">Glycoprotein</keyword>
<organism evidence="12 13">
    <name type="scientific">Petromyzon marinus</name>
    <name type="common">Sea lamprey</name>
    <dbReference type="NCBI Taxonomy" id="7757"/>
    <lineage>
        <taxon>Eukaryota</taxon>
        <taxon>Metazoa</taxon>
        <taxon>Chordata</taxon>
        <taxon>Craniata</taxon>
        <taxon>Vertebrata</taxon>
        <taxon>Cyclostomata</taxon>
        <taxon>Hyperoartia</taxon>
        <taxon>Petromyzontiformes</taxon>
        <taxon>Petromyzontidae</taxon>
        <taxon>Petromyzon</taxon>
    </lineage>
</organism>
<evidence type="ECO:0000256" key="9">
    <source>
        <dbReference type="SAM" id="Phobius"/>
    </source>
</evidence>
<dbReference type="Gene3D" id="3.40.50.11530">
    <property type="match status" value="1"/>
</dbReference>